<dbReference type="EMBL" id="CP104013">
    <property type="protein sequence ID" value="UYP47416.1"/>
    <property type="molecule type" value="Genomic_DNA"/>
</dbReference>
<evidence type="ECO:0000313" key="3">
    <source>
        <dbReference type="EMBL" id="UYP48791.1"/>
    </source>
</evidence>
<accession>A0ABY6HZ42</accession>
<dbReference type="EMBL" id="CP104013">
    <property type="protein sequence ID" value="UYP47047.1"/>
    <property type="molecule type" value="Genomic_DNA"/>
</dbReference>
<protein>
    <submittedName>
        <fullName evidence="3">Uncharacterized protein</fullName>
    </submittedName>
</protein>
<name>A0ABY6HZ42_9ARCH</name>
<keyword evidence="4" id="KW-1185">Reference proteome</keyword>
<evidence type="ECO:0000313" key="4">
    <source>
        <dbReference type="Proteomes" id="UP001208689"/>
    </source>
</evidence>
<dbReference type="EMBL" id="CP104013">
    <property type="protein sequence ID" value="UYP48791.1"/>
    <property type="molecule type" value="Genomic_DNA"/>
</dbReference>
<organism evidence="3 4">
    <name type="scientific">Candidatus Lokiarchaeum ossiferum</name>
    <dbReference type="NCBI Taxonomy" id="2951803"/>
    <lineage>
        <taxon>Archaea</taxon>
        <taxon>Promethearchaeati</taxon>
        <taxon>Promethearchaeota</taxon>
        <taxon>Promethearchaeia</taxon>
        <taxon>Promethearchaeales</taxon>
        <taxon>Promethearchaeaceae</taxon>
        <taxon>Candidatus Lokiarchaeum</taxon>
    </lineage>
</organism>
<reference evidence="3" key="1">
    <citation type="submission" date="2022-09" db="EMBL/GenBank/DDBJ databases">
        <title>Actin cytoskeleton and complex cell architecture in an #Asgard archaeon.</title>
        <authorList>
            <person name="Ponce Toledo R.I."/>
            <person name="Schleper C."/>
            <person name="Rodrigues Oliveira T."/>
            <person name="Wollweber F."/>
            <person name="Xu J."/>
            <person name="Rittmann S."/>
            <person name="Klingl A."/>
            <person name="Pilhofer M."/>
        </authorList>
    </citation>
    <scope>NUCLEOTIDE SEQUENCE</scope>
    <source>
        <strain evidence="3">B-35</strain>
    </source>
</reference>
<gene>
    <name evidence="1" type="ORF">NEF87_003332</name>
    <name evidence="2" type="ORF">NEF87_003701</name>
    <name evidence="3" type="ORF">NEF87_005076</name>
</gene>
<sequence>MSANPEGSGEQLLIFVILSPLISKKSLSSLCVMLLDSLRGGSGSVEVNHLSWTLVNQYNGWNVEVDQSFASKILNWLFN</sequence>
<dbReference type="Proteomes" id="UP001208689">
    <property type="component" value="Chromosome"/>
</dbReference>
<proteinExistence type="predicted"/>
<evidence type="ECO:0000313" key="2">
    <source>
        <dbReference type="EMBL" id="UYP47416.1"/>
    </source>
</evidence>
<evidence type="ECO:0000313" key="1">
    <source>
        <dbReference type="EMBL" id="UYP47047.1"/>
    </source>
</evidence>